<feature type="domain" description="Atrophied bacterial Ig" evidence="9">
    <location>
        <begin position="27"/>
        <end position="103"/>
    </location>
</feature>
<dbReference type="eggNOG" id="ENOG502SM7B">
    <property type="taxonomic scope" value="Eukaryota"/>
</dbReference>
<dbReference type="SUPFAM" id="SSF75005">
    <property type="entry name" value="Arabinanase/levansucrase/invertase"/>
    <property type="match status" value="2"/>
</dbReference>
<dbReference type="InterPro" id="IPR046780">
    <property type="entry name" value="aBig_2"/>
</dbReference>
<dbReference type="Pfam" id="PF20578">
    <property type="entry name" value="aBig_2"/>
    <property type="match status" value="1"/>
</dbReference>
<evidence type="ECO:0000256" key="1">
    <source>
        <dbReference type="ARBA" id="ARBA00004834"/>
    </source>
</evidence>
<dbReference type="InParanoid" id="G2WW80"/>
<dbReference type="InterPro" id="IPR023296">
    <property type="entry name" value="Glyco_hydro_beta-prop_sf"/>
</dbReference>
<name>G2WW80_VERDV</name>
<dbReference type="KEGG" id="vda:VDAG_01866"/>
<feature type="site" description="Important for catalytic activity, responsible for pKa modulation of the active site Glu and correct orientation of both the proton donor and substrate" evidence="7">
    <location>
        <position position="649"/>
    </location>
</feature>
<feature type="chain" id="PRO_5003439380" description="Endo-1,5-alpha-L-arabinanase A" evidence="8">
    <location>
        <begin position="23"/>
        <end position="834"/>
    </location>
</feature>
<evidence type="ECO:0000256" key="4">
    <source>
        <dbReference type="ARBA" id="ARBA00023295"/>
    </source>
</evidence>
<dbReference type="Pfam" id="PF04616">
    <property type="entry name" value="Glyco_hydro_43"/>
    <property type="match status" value="1"/>
</dbReference>
<dbReference type="HOGENOM" id="CLU_010779_2_0_1"/>
<evidence type="ECO:0000256" key="6">
    <source>
        <dbReference type="PIRSR" id="PIRSR606710-1"/>
    </source>
</evidence>
<dbReference type="GO" id="GO:0004553">
    <property type="term" value="F:hydrolase activity, hydrolyzing O-glycosyl compounds"/>
    <property type="evidence" value="ECO:0007669"/>
    <property type="project" value="InterPro"/>
</dbReference>
<keyword evidence="8" id="KW-0732">Signal</keyword>
<evidence type="ECO:0000256" key="3">
    <source>
        <dbReference type="ARBA" id="ARBA00022801"/>
    </source>
</evidence>
<evidence type="ECO:0000256" key="8">
    <source>
        <dbReference type="SAM" id="SignalP"/>
    </source>
</evidence>
<dbReference type="STRING" id="498257.G2WW80"/>
<dbReference type="PANTHER" id="PTHR43301:SF3">
    <property type="entry name" value="ARABINAN ENDO-1,5-ALPHA-L-ARABINOSIDASE A-RELATED"/>
    <property type="match status" value="1"/>
</dbReference>
<dbReference type="OMA" id="MWSEDDT"/>
<dbReference type="Proteomes" id="UP000001611">
    <property type="component" value="Chromosome 7"/>
</dbReference>
<keyword evidence="4" id="KW-0326">Glycosidase</keyword>
<reference evidence="10 11" key="1">
    <citation type="submission" date="2008-03" db="EMBL/GenBank/DDBJ databases">
        <title>The Genome Sequence of Verticillium dahliae VdLs.17.</title>
        <authorList>
            <consortium name="The Broad Institute Genome Sequencing Platform"/>
            <person name="Ma L.-J.J."/>
            <person name="Klosterman S.J."/>
            <person name="Subbarao K."/>
            <person name="Dobinson K."/>
            <person name="Veronese P."/>
            <person name="Kang S."/>
            <person name="Gold S.E."/>
            <person name="Young S."/>
            <person name="Jaffe D."/>
            <person name="Gnerre S."/>
            <person name="Berlin A."/>
            <person name="Heiman D."/>
            <person name="Hepburn T."/>
            <person name="Sykes S."/>
            <person name="Alvarado L."/>
            <person name="Kodira C.D."/>
            <person name="Lander E."/>
            <person name="Galagan J."/>
            <person name="Nusbaum C."/>
            <person name="Birren B."/>
        </authorList>
    </citation>
    <scope>NUCLEOTIDE SEQUENCE [LARGE SCALE GENOMIC DNA]</scope>
    <source>
        <strain evidence="11">VdLs.17 / ATCC MYA-4575 / FGSC 10137</strain>
    </source>
</reference>
<gene>
    <name evidence="10" type="ORF">VDAG_01866</name>
</gene>
<dbReference type="InterPro" id="IPR050727">
    <property type="entry name" value="GH43_arabinanases"/>
</dbReference>
<accession>G2WW80</accession>
<evidence type="ECO:0000259" key="9">
    <source>
        <dbReference type="Pfam" id="PF20578"/>
    </source>
</evidence>
<evidence type="ECO:0000256" key="2">
    <source>
        <dbReference type="ARBA" id="ARBA00009865"/>
    </source>
</evidence>
<evidence type="ECO:0000256" key="5">
    <source>
        <dbReference type="ARBA" id="ARBA00042202"/>
    </source>
</evidence>
<dbReference type="Gene3D" id="2.115.10.20">
    <property type="entry name" value="Glycosyl hydrolase domain, family 43"/>
    <property type="match status" value="2"/>
</dbReference>
<organism evidence="10 11">
    <name type="scientific">Verticillium dahliae (strain VdLs.17 / ATCC MYA-4575 / FGSC 10137)</name>
    <name type="common">Verticillium wilt</name>
    <dbReference type="NCBI Taxonomy" id="498257"/>
    <lineage>
        <taxon>Eukaryota</taxon>
        <taxon>Fungi</taxon>
        <taxon>Dikarya</taxon>
        <taxon>Ascomycota</taxon>
        <taxon>Pezizomycotina</taxon>
        <taxon>Sordariomycetes</taxon>
        <taxon>Hypocreomycetidae</taxon>
        <taxon>Glomerellales</taxon>
        <taxon>Plectosphaerellaceae</taxon>
        <taxon>Verticillium</taxon>
    </lineage>
</organism>
<dbReference type="CDD" id="cd18828">
    <property type="entry name" value="GH43_BT3675-like"/>
    <property type="match status" value="1"/>
</dbReference>
<dbReference type="PANTHER" id="PTHR43301">
    <property type="entry name" value="ARABINAN ENDO-1,5-ALPHA-L-ARABINOSIDASE"/>
    <property type="match status" value="1"/>
</dbReference>
<evidence type="ECO:0000313" key="11">
    <source>
        <dbReference type="Proteomes" id="UP000001611"/>
    </source>
</evidence>
<proteinExistence type="inferred from homology"/>
<dbReference type="RefSeq" id="XP_009656190.1">
    <property type="nucleotide sequence ID" value="XM_009657895.1"/>
</dbReference>
<evidence type="ECO:0000256" key="7">
    <source>
        <dbReference type="PIRSR" id="PIRSR606710-2"/>
    </source>
</evidence>
<evidence type="ECO:0000313" key="10">
    <source>
        <dbReference type="EMBL" id="EGY19850.1"/>
    </source>
</evidence>
<dbReference type="GeneID" id="20703329"/>
<dbReference type="InterPro" id="IPR006710">
    <property type="entry name" value="Glyco_hydro_43"/>
</dbReference>
<dbReference type="EMBL" id="DS572697">
    <property type="protein sequence ID" value="EGY19850.1"/>
    <property type="molecule type" value="Genomic_DNA"/>
</dbReference>
<dbReference type="AlphaFoldDB" id="G2WW80"/>
<dbReference type="Gene3D" id="2.60.40.2340">
    <property type="match status" value="1"/>
</dbReference>
<feature type="active site" description="Proton donor" evidence="6">
    <location>
        <position position="699"/>
    </location>
</feature>
<protein>
    <recommendedName>
        <fullName evidence="5">Endo-1,5-alpha-L-arabinanase A</fullName>
    </recommendedName>
</protein>
<sequence length="834" mass="90966">MQLRSPFSSPLLLLALADVSLAARAEEALAALSLVNIGDVRGNIHLPTEADGLAITWHSSNADVLATDGVVKRQSATEEVVLTASVEFEGAQHERQFNASVRQAVQLDAFEAYAFSYFTGSSLEGENIFFAASNGNDALSWQELNGGQPVLRSKYGTKGLRDPFIIRSPEGDTFYMIATDLSIGSGTSWDAAVRQGSLYLEVWESNDLINWSEQRHILVSPETAGNTWAPEAFWDAESGSYAVFWASSLYAENDPQHTGSTYHRMLYSLTRDFVTFSEPKIWQDAGDARIDTTVLQANGVLYRFTKDEGSATGCRDIIQETSDSLLAGMDGWTTQASCIGRDAGLSAVEGPTAFRSNPNDVNGDKFYLFADEYGGRGYIPLETTDLNNPEWKVSASYSLPTSPRHGTVIGVTAAEHQALVTALSNRRARRSKNSKTIRQAAEPVDPIVNETLRTVIYPVVPGTDVTNLVPTFVTADGVRASPESGTAVNLSSKVVYTITNSDGSTSEWTLSAVEMRSPVLPGLWADPNIAVFDNTYYLYVTTDGFEGWGGNVFYWWKSADLVSWTRGEEPFLTLDGENGNVPWATGNAWAPTIARRDGKYYFYFSGHNAIYDRKTIGVAVADHPEGPFTAEPQAMILNDGTPKTGQAIDPATFEDPETGKWYIYWGNGNPGLVAELGDDMVSLKEGTTRVLEGLVDFREGVFMNYRDGVYHLTYSIDDTGSVNYRVGYATADNALGPFTYHGVILEKDPSQGILGTGHSSVLNVPGTDDWYIVYHRFGIPGGGGFRRETMIDRLEIDGETGLFKKVTPTLESVGPHKVPGALPRRASQLEGVDG</sequence>
<feature type="signal peptide" evidence="8">
    <location>
        <begin position="1"/>
        <end position="22"/>
    </location>
</feature>
<keyword evidence="3" id="KW-0378">Hydrolase</keyword>
<dbReference type="OrthoDB" id="19657at2759"/>
<comment type="similarity">
    <text evidence="2">Belongs to the glycosyl hydrolase 43 family.</text>
</comment>
<dbReference type="GO" id="GO:0005975">
    <property type="term" value="P:carbohydrate metabolic process"/>
    <property type="evidence" value="ECO:0007669"/>
    <property type="project" value="InterPro"/>
</dbReference>
<dbReference type="CDD" id="cd08983">
    <property type="entry name" value="GH43_Bt3655-like"/>
    <property type="match status" value="1"/>
</dbReference>
<comment type="pathway">
    <text evidence="1">Glycan metabolism; L-arabinan degradation.</text>
</comment>
<feature type="active site" description="Proton acceptor" evidence="6">
    <location>
        <position position="526"/>
    </location>
</feature>
<keyword evidence="11" id="KW-1185">Reference proteome</keyword>